<sequence>MPKGRRSNPSTEKDGKWVGTPCHTTKKCLTSFHVTPVGFQRLVDSMPRRCEFPHGAEFQNQFISTTASMLMQTIEPDVQEIETTLPLLSKIQPQKVLNMEFPFSRHDNRHALQNTGEYFDTGLGRKKPDKEKSQLNSLNFNLWCHDKPPAVTCRLDGFSNYQTSYVFQQQEQTEPSFYRRYPKNHLEKAQLFKHLPDSAVWIPDYDRYKTPVTSSDSSSKPGAGSVTAVSSESSVGSGSDVSSKTSV</sequence>
<dbReference type="PANTHER" id="PTHR35440">
    <property type="entry name" value="TESTIS-EXPRESSED PROTEIN 36"/>
    <property type="match status" value="1"/>
</dbReference>
<feature type="domain" description="Domain of unknown function with conserved HDNR motif" evidence="2">
    <location>
        <begin position="1"/>
        <end position="193"/>
    </location>
</feature>
<protein>
    <submittedName>
        <fullName evidence="4">Testis-expressed protein 36 isoform X1</fullName>
    </submittedName>
</protein>
<dbReference type="AlphaFoldDB" id="A0A6P8QL00"/>
<evidence type="ECO:0000313" key="4">
    <source>
        <dbReference type="RefSeq" id="XP_033796540.1"/>
    </source>
</evidence>
<keyword evidence="3" id="KW-1185">Reference proteome</keyword>
<evidence type="ECO:0000313" key="3">
    <source>
        <dbReference type="Proteomes" id="UP000515159"/>
    </source>
</evidence>
<dbReference type="Pfam" id="PF15115">
    <property type="entry name" value="HDNR"/>
    <property type="match status" value="1"/>
</dbReference>
<dbReference type="KEGG" id="gsh:117358861"/>
<dbReference type="FunCoup" id="A0A6P8QL00">
    <property type="interactions" value="1"/>
</dbReference>
<accession>A0A6P8QL00</accession>
<dbReference type="OrthoDB" id="10003408at2759"/>
<gene>
    <name evidence="4" type="primary">TEX36</name>
</gene>
<dbReference type="GeneID" id="117358861"/>
<evidence type="ECO:0000259" key="2">
    <source>
        <dbReference type="Pfam" id="PF15115"/>
    </source>
</evidence>
<organism evidence="3 4">
    <name type="scientific">Geotrypetes seraphini</name>
    <name type="common">Gaboon caecilian</name>
    <name type="synonym">Caecilia seraphini</name>
    <dbReference type="NCBI Taxonomy" id="260995"/>
    <lineage>
        <taxon>Eukaryota</taxon>
        <taxon>Metazoa</taxon>
        <taxon>Chordata</taxon>
        <taxon>Craniata</taxon>
        <taxon>Vertebrata</taxon>
        <taxon>Euteleostomi</taxon>
        <taxon>Amphibia</taxon>
        <taxon>Gymnophiona</taxon>
        <taxon>Geotrypetes</taxon>
    </lineage>
</organism>
<dbReference type="RefSeq" id="XP_033796540.1">
    <property type="nucleotide sequence ID" value="XM_033940649.1"/>
</dbReference>
<reference evidence="4" key="1">
    <citation type="submission" date="2025-08" db="UniProtKB">
        <authorList>
            <consortium name="RefSeq"/>
        </authorList>
    </citation>
    <scope>IDENTIFICATION</scope>
</reference>
<dbReference type="CTD" id="387718"/>
<dbReference type="Proteomes" id="UP000515159">
    <property type="component" value="Chromosome 4"/>
</dbReference>
<dbReference type="InParanoid" id="A0A6P8QL00"/>
<feature type="region of interest" description="Disordered" evidence="1">
    <location>
        <begin position="210"/>
        <end position="247"/>
    </location>
</feature>
<dbReference type="InterPro" id="IPR029369">
    <property type="entry name" value="HDNR"/>
</dbReference>
<dbReference type="PANTHER" id="PTHR35440:SF1">
    <property type="entry name" value="TESTIS-EXPRESSED PROTEIN 36"/>
    <property type="match status" value="1"/>
</dbReference>
<feature type="compositionally biased region" description="Low complexity" evidence="1">
    <location>
        <begin position="214"/>
        <end position="247"/>
    </location>
</feature>
<evidence type="ECO:0000256" key="1">
    <source>
        <dbReference type="SAM" id="MobiDB-lite"/>
    </source>
</evidence>
<proteinExistence type="predicted"/>
<name>A0A6P8QL00_GEOSA</name>